<sequence>MADPELDEVLDLMADEHTRDILAHTSQQAMSAPELVEACDVSERTVYRRLEQLQSLGLVTENTQIDPDGHHRSVYKTGLEGVHVLLNNGQYEIRIEIEEDTADRFARMWNDIRNE</sequence>
<comment type="caution">
    <text evidence="2">The sequence shown here is derived from an EMBL/GenBank/DDBJ whole genome shotgun (WGS) entry which is preliminary data.</text>
</comment>
<accession>A0AAP3E6U9</accession>
<gene>
    <name evidence="2" type="ORF">OB919_10260</name>
</gene>
<evidence type="ECO:0000313" key="3">
    <source>
        <dbReference type="Proteomes" id="UP001321047"/>
    </source>
</evidence>
<dbReference type="Proteomes" id="UP001321047">
    <property type="component" value="Unassembled WGS sequence"/>
</dbReference>
<keyword evidence="3" id="KW-1185">Reference proteome</keyword>
<proteinExistence type="predicted"/>
<dbReference type="EMBL" id="JAOPJZ010000006">
    <property type="protein sequence ID" value="MCU4752365.1"/>
    <property type="molecule type" value="Genomic_DNA"/>
</dbReference>
<evidence type="ECO:0000259" key="1">
    <source>
        <dbReference type="SMART" id="SM00418"/>
    </source>
</evidence>
<protein>
    <submittedName>
        <fullName evidence="2">Helix-turn-helix domain-containing protein</fullName>
    </submittedName>
</protein>
<evidence type="ECO:0000313" key="2">
    <source>
        <dbReference type="EMBL" id="MCU4752365.1"/>
    </source>
</evidence>
<dbReference type="InterPro" id="IPR011991">
    <property type="entry name" value="ArsR-like_HTH"/>
</dbReference>
<dbReference type="RefSeq" id="WP_342808705.1">
    <property type="nucleotide sequence ID" value="NZ_JAOPJZ010000006.1"/>
</dbReference>
<dbReference type="SMART" id="SM00418">
    <property type="entry name" value="HTH_ARSR"/>
    <property type="match status" value="1"/>
</dbReference>
<dbReference type="InterPro" id="IPR036390">
    <property type="entry name" value="WH_DNA-bd_sf"/>
</dbReference>
<reference evidence="2 3" key="1">
    <citation type="submission" date="2022-09" db="EMBL/GenBank/DDBJ databases">
        <title>Enrichment on poylsaccharides allowed isolation of novel metabolic and taxonomic groups of Haloarchaea.</title>
        <authorList>
            <person name="Sorokin D.Y."/>
            <person name="Elcheninov A.G."/>
            <person name="Khizhniak T.V."/>
            <person name="Kolganova T.V."/>
            <person name="Kublanov I.V."/>
        </authorList>
    </citation>
    <scope>NUCLEOTIDE SEQUENCE [LARGE SCALE GENOMIC DNA]</scope>
    <source>
        <strain evidence="2 3">AArc-curdl1</strain>
    </source>
</reference>
<feature type="domain" description="HTH arsR-type" evidence="1">
    <location>
        <begin position="8"/>
        <end position="80"/>
    </location>
</feature>
<dbReference type="AlphaFoldDB" id="A0AAP3E6U9"/>
<dbReference type="Gene3D" id="1.10.10.10">
    <property type="entry name" value="Winged helix-like DNA-binding domain superfamily/Winged helix DNA-binding domain"/>
    <property type="match status" value="1"/>
</dbReference>
<dbReference type="InterPro" id="IPR036388">
    <property type="entry name" value="WH-like_DNA-bd_sf"/>
</dbReference>
<dbReference type="InterPro" id="IPR001845">
    <property type="entry name" value="HTH_ArsR_DNA-bd_dom"/>
</dbReference>
<organism evidence="2 3">
    <name type="scientific">Natronosalvus hydrolyticus</name>
    <dbReference type="NCBI Taxonomy" id="2979988"/>
    <lineage>
        <taxon>Archaea</taxon>
        <taxon>Methanobacteriati</taxon>
        <taxon>Methanobacteriota</taxon>
        <taxon>Stenosarchaea group</taxon>
        <taxon>Halobacteria</taxon>
        <taxon>Halobacteriales</taxon>
        <taxon>Natrialbaceae</taxon>
        <taxon>Natronosalvus</taxon>
    </lineage>
</organism>
<dbReference type="SUPFAM" id="SSF46785">
    <property type="entry name" value="Winged helix' DNA-binding domain"/>
    <property type="match status" value="1"/>
</dbReference>
<dbReference type="GO" id="GO:0003700">
    <property type="term" value="F:DNA-binding transcription factor activity"/>
    <property type="evidence" value="ECO:0007669"/>
    <property type="project" value="InterPro"/>
</dbReference>
<name>A0AAP3E6U9_9EURY</name>
<dbReference type="Pfam" id="PF12840">
    <property type="entry name" value="HTH_20"/>
    <property type="match status" value="1"/>
</dbReference>
<dbReference type="CDD" id="cd00090">
    <property type="entry name" value="HTH_ARSR"/>
    <property type="match status" value="1"/>
</dbReference>